<dbReference type="AlphaFoldDB" id="A0A553Q9V4"/>
<dbReference type="STRING" id="623744.A0A553Q9V4"/>
<keyword evidence="2" id="KW-1133">Transmembrane helix</keyword>
<feature type="region of interest" description="Disordered" evidence="1">
    <location>
        <begin position="292"/>
        <end position="340"/>
    </location>
</feature>
<accession>A0A553Q9V4</accession>
<feature type="transmembrane region" description="Helical" evidence="2">
    <location>
        <begin position="221"/>
        <end position="244"/>
    </location>
</feature>
<keyword evidence="2" id="KW-0812">Transmembrane</keyword>
<keyword evidence="2" id="KW-0472">Membrane</keyword>
<keyword evidence="7" id="KW-1185">Reference proteome</keyword>
<dbReference type="Proteomes" id="UP000316079">
    <property type="component" value="Unassembled WGS sequence"/>
</dbReference>
<dbReference type="InterPro" id="IPR013783">
    <property type="entry name" value="Ig-like_fold"/>
</dbReference>
<feature type="domain" description="Fibronectin type-III" evidence="4">
    <location>
        <begin position="27"/>
        <end position="96"/>
    </location>
</feature>
<comment type="caution">
    <text evidence="6">The sequence shown here is derived from an EMBL/GenBank/DDBJ whole genome shotgun (WGS) entry which is preliminary data.</text>
</comment>
<evidence type="ECO:0008006" key="8">
    <source>
        <dbReference type="Google" id="ProtNLM"/>
    </source>
</evidence>
<feature type="signal peptide" evidence="3">
    <location>
        <begin position="1"/>
        <end position="22"/>
    </location>
</feature>
<feature type="chain" id="PRO_5021916942" description="Fibronectin type-III domain-containing protein" evidence="3">
    <location>
        <begin position="23"/>
        <end position="515"/>
    </location>
</feature>
<dbReference type="SUPFAM" id="SSF49265">
    <property type="entry name" value="Fibronectin type III"/>
    <property type="match status" value="2"/>
</dbReference>
<dbReference type="GO" id="GO:0005886">
    <property type="term" value="C:plasma membrane"/>
    <property type="evidence" value="ECO:0007669"/>
    <property type="project" value="TreeGrafter"/>
</dbReference>
<evidence type="ECO:0000256" key="1">
    <source>
        <dbReference type="SAM" id="MobiDB-lite"/>
    </source>
</evidence>
<protein>
    <recommendedName>
        <fullName evidence="8">Fibronectin type-III domain-containing protein</fullName>
    </recommendedName>
</protein>
<evidence type="ECO:0000313" key="7">
    <source>
        <dbReference type="Proteomes" id="UP000316079"/>
    </source>
</evidence>
<dbReference type="Gene3D" id="2.60.40.10">
    <property type="entry name" value="Immunoglobulins"/>
    <property type="match status" value="1"/>
</dbReference>
<dbReference type="Pfam" id="PF09294">
    <property type="entry name" value="Interfer-bind"/>
    <property type="match status" value="1"/>
</dbReference>
<evidence type="ECO:0000256" key="3">
    <source>
        <dbReference type="SAM" id="SignalP"/>
    </source>
</evidence>
<sequence length="515" mass="57703">MDCESWIYFLITLMHIPVFIAGEETELNVTFDVWEGNVTVLWEPPNGTLAPGIYQVKLAPYFPASAEWQIVPGCYNITQTQCDLGNSVYRTEMKVKIELVGENGNLFWSVKRVRNTNMKLFAPEFDLSSVPQEVKVKIHRKPILKELYPYGASYSAILYPRGHESQAITLDDESESGEVTFTSLSSWQEYCVRVKVEITSDGVSNTTSPRCIFPDPDLSRMMYIAIFATAAALSFFMLSVCFFLRRPSKMPAALKSAVKGWNPMNVGLIEVEIVTDKGWLLTNNKVMEKSQVFSEDQDYSEEDKKRRDSTDSGVSIDQQDLVKNRDSGEEDSGCGSLTGAEDRRSLEELPFLDGLVNNVIAKRKEEDSGLGIRNQDVPDCSGDGHISSEVVVLGDGYRSQSPSAQAEIETSIQYEEELKVANPTNRSGDKTCLCSDFETCLWCKTKKSNSFTDDIGINKLSYLKKNDTFNVSRNGDSSTCSYESSLFITCPIRLEEPCKKDTFMLTLGDVELTFT</sequence>
<organism evidence="6 7">
    <name type="scientific">Danionella cerebrum</name>
    <dbReference type="NCBI Taxonomy" id="2873325"/>
    <lineage>
        <taxon>Eukaryota</taxon>
        <taxon>Metazoa</taxon>
        <taxon>Chordata</taxon>
        <taxon>Craniata</taxon>
        <taxon>Vertebrata</taxon>
        <taxon>Euteleostomi</taxon>
        <taxon>Actinopterygii</taxon>
        <taxon>Neopterygii</taxon>
        <taxon>Teleostei</taxon>
        <taxon>Ostariophysi</taxon>
        <taxon>Cypriniformes</taxon>
        <taxon>Danionidae</taxon>
        <taxon>Danioninae</taxon>
        <taxon>Danionella</taxon>
    </lineage>
</organism>
<dbReference type="PANTHER" id="PTHR20859">
    <property type="entry name" value="INTERFERON/INTERLEUKIN RECEPTOR"/>
    <property type="match status" value="1"/>
</dbReference>
<dbReference type="InterPro" id="IPR036116">
    <property type="entry name" value="FN3_sf"/>
</dbReference>
<dbReference type="GO" id="GO:0004896">
    <property type="term" value="F:cytokine receptor activity"/>
    <property type="evidence" value="ECO:0007669"/>
    <property type="project" value="TreeGrafter"/>
</dbReference>
<evidence type="ECO:0000313" key="6">
    <source>
        <dbReference type="EMBL" id="TRY86677.1"/>
    </source>
</evidence>
<name>A0A553Q9V4_9TELE</name>
<dbReference type="InterPro" id="IPR015373">
    <property type="entry name" value="Interferon/interleukin_rcp_dom"/>
</dbReference>
<evidence type="ECO:0000259" key="4">
    <source>
        <dbReference type="Pfam" id="PF01108"/>
    </source>
</evidence>
<keyword evidence="3" id="KW-0732">Signal</keyword>
<evidence type="ECO:0000256" key="2">
    <source>
        <dbReference type="SAM" id="Phobius"/>
    </source>
</evidence>
<dbReference type="InterPro" id="IPR003961">
    <property type="entry name" value="FN3_dom"/>
</dbReference>
<dbReference type="Pfam" id="PF01108">
    <property type="entry name" value="Tissue_fac"/>
    <property type="match status" value="1"/>
</dbReference>
<feature type="domain" description="Interferon/interleukin receptor" evidence="5">
    <location>
        <begin position="119"/>
        <end position="212"/>
    </location>
</feature>
<proteinExistence type="predicted"/>
<dbReference type="OrthoDB" id="8805892at2759"/>
<dbReference type="InterPro" id="IPR050650">
    <property type="entry name" value="Type-II_Cytokine-TF_Rcpt"/>
</dbReference>
<gene>
    <name evidence="6" type="ORF">DNTS_025796</name>
</gene>
<dbReference type="PANTHER" id="PTHR20859:SF94">
    <property type="entry name" value="CYTOKINE RECEPTOR FAMILY MEMBER B7"/>
    <property type="match status" value="1"/>
</dbReference>
<evidence type="ECO:0000259" key="5">
    <source>
        <dbReference type="Pfam" id="PF09294"/>
    </source>
</evidence>
<dbReference type="EMBL" id="SRMA01026193">
    <property type="protein sequence ID" value="TRY86677.1"/>
    <property type="molecule type" value="Genomic_DNA"/>
</dbReference>
<reference evidence="6 7" key="1">
    <citation type="journal article" date="2019" name="Sci. Data">
        <title>Hybrid genome assembly and annotation of Danionella translucida.</title>
        <authorList>
            <person name="Kadobianskyi M."/>
            <person name="Schulze L."/>
            <person name="Schuelke M."/>
            <person name="Judkewitz B."/>
        </authorList>
    </citation>
    <scope>NUCLEOTIDE SEQUENCE [LARGE SCALE GENOMIC DNA]</scope>
    <source>
        <strain evidence="6 7">Bolton</strain>
    </source>
</reference>